<dbReference type="InterPro" id="IPR029058">
    <property type="entry name" value="AB_hydrolase_fold"/>
</dbReference>
<dbReference type="PANTHER" id="PTHR42886">
    <property type="entry name" value="RE40534P-RELATED"/>
    <property type="match status" value="1"/>
</dbReference>
<evidence type="ECO:0000259" key="1">
    <source>
        <dbReference type="Pfam" id="PF12146"/>
    </source>
</evidence>
<dbReference type="SUPFAM" id="SSF53474">
    <property type="entry name" value="alpha/beta-Hydrolases"/>
    <property type="match status" value="1"/>
</dbReference>
<dbReference type="Gene3D" id="3.40.50.1820">
    <property type="entry name" value="alpha/beta hydrolase"/>
    <property type="match status" value="1"/>
</dbReference>
<keyword evidence="3" id="KW-1185">Reference proteome</keyword>
<evidence type="ECO:0000313" key="2">
    <source>
        <dbReference type="EMBL" id="KAJ6813764.1"/>
    </source>
</evidence>
<dbReference type="InterPro" id="IPR022742">
    <property type="entry name" value="Hydrolase_4"/>
</dbReference>
<organism evidence="2 3">
    <name type="scientific">Iris pallida</name>
    <name type="common">Sweet iris</name>
    <dbReference type="NCBI Taxonomy" id="29817"/>
    <lineage>
        <taxon>Eukaryota</taxon>
        <taxon>Viridiplantae</taxon>
        <taxon>Streptophyta</taxon>
        <taxon>Embryophyta</taxon>
        <taxon>Tracheophyta</taxon>
        <taxon>Spermatophyta</taxon>
        <taxon>Magnoliopsida</taxon>
        <taxon>Liliopsida</taxon>
        <taxon>Asparagales</taxon>
        <taxon>Iridaceae</taxon>
        <taxon>Iridoideae</taxon>
        <taxon>Irideae</taxon>
        <taxon>Iris</taxon>
    </lineage>
</organism>
<dbReference type="AlphaFoldDB" id="A0AAX6FBG5"/>
<accession>A0AAX6FBG5</accession>
<feature type="domain" description="Serine aminopeptidase S33" evidence="1">
    <location>
        <begin position="40"/>
        <end position="149"/>
    </location>
</feature>
<name>A0AAX6FBG5_IRIPA</name>
<evidence type="ECO:0000313" key="3">
    <source>
        <dbReference type="Proteomes" id="UP001140949"/>
    </source>
</evidence>
<proteinExistence type="predicted"/>
<sequence>MAEPLTSSEPERTSVVSEQRLVVENKYGEKLVGVLHSTGSKEVVVLCHGFRSTKEDKVMTNLVAALTTNGISAFHFDFSGNGESEGVFEFGNYRKEAEDLHAVVVYLSKIHEIGAILGHSKGGNVVLLYASMYHDVGTVINVSGRFALDRGIKERLGEDFMLRIKRDGYIDVMNKTGTLDFRVTEESLLDRLNINMHEACLSIDNRCRVLTVHGSSDEVIPVEDAFEIAKLIRNHKLHIVEGANHCYTEHQEELASAVLDFMKTIQGKDSSSLAQV</sequence>
<dbReference type="EMBL" id="JANAVB010030220">
    <property type="protein sequence ID" value="KAJ6813764.1"/>
    <property type="molecule type" value="Genomic_DNA"/>
</dbReference>
<gene>
    <name evidence="2" type="ORF">M6B38_143080</name>
</gene>
<dbReference type="Pfam" id="PF12146">
    <property type="entry name" value="Hydrolase_4"/>
    <property type="match status" value="1"/>
</dbReference>
<reference evidence="2" key="1">
    <citation type="journal article" date="2023" name="GigaByte">
        <title>Genome assembly of the bearded iris, Iris pallida Lam.</title>
        <authorList>
            <person name="Bruccoleri R.E."/>
            <person name="Oakeley E.J."/>
            <person name="Faust A.M.E."/>
            <person name="Altorfer M."/>
            <person name="Dessus-Babus S."/>
            <person name="Burckhardt D."/>
            <person name="Oertli M."/>
            <person name="Naumann U."/>
            <person name="Petersen F."/>
            <person name="Wong J."/>
        </authorList>
    </citation>
    <scope>NUCLEOTIDE SEQUENCE</scope>
    <source>
        <strain evidence="2">GSM-AAB239-AS_SAM_17_03QT</strain>
    </source>
</reference>
<dbReference type="Proteomes" id="UP001140949">
    <property type="component" value="Unassembled WGS sequence"/>
</dbReference>
<dbReference type="PANTHER" id="PTHR42886:SF85">
    <property type="entry name" value="OS01G0579900 PROTEIN"/>
    <property type="match status" value="1"/>
</dbReference>
<comment type="caution">
    <text evidence="2">The sequence shown here is derived from an EMBL/GenBank/DDBJ whole genome shotgun (WGS) entry which is preliminary data.</text>
</comment>
<reference evidence="2" key="2">
    <citation type="submission" date="2023-04" db="EMBL/GenBank/DDBJ databases">
        <authorList>
            <person name="Bruccoleri R.E."/>
            <person name="Oakeley E.J."/>
            <person name="Faust A.-M."/>
            <person name="Dessus-Babus S."/>
            <person name="Altorfer M."/>
            <person name="Burckhardt D."/>
            <person name="Oertli M."/>
            <person name="Naumann U."/>
            <person name="Petersen F."/>
            <person name="Wong J."/>
        </authorList>
    </citation>
    <scope>NUCLEOTIDE SEQUENCE</scope>
    <source>
        <strain evidence="2">GSM-AAB239-AS_SAM_17_03QT</strain>
        <tissue evidence="2">Leaf</tissue>
    </source>
</reference>
<protein>
    <recommendedName>
        <fullName evidence="1">Serine aminopeptidase S33 domain-containing protein</fullName>
    </recommendedName>
</protein>